<evidence type="ECO:0000256" key="7">
    <source>
        <dbReference type="PROSITE-ProRule" id="PRU00104"/>
    </source>
</evidence>
<keyword evidence="6 7" id="KW-0833">Ubl conjugation pathway</keyword>
<dbReference type="PANTHER" id="PTHR45700">
    <property type="entry name" value="UBIQUITIN-PROTEIN LIGASE E3C"/>
    <property type="match status" value="1"/>
</dbReference>
<dbReference type="Pfam" id="PF00632">
    <property type="entry name" value="HECT"/>
    <property type="match status" value="1"/>
</dbReference>
<dbReference type="SUPFAM" id="SSF56204">
    <property type="entry name" value="Hect, E3 ligase catalytic domain"/>
    <property type="match status" value="1"/>
</dbReference>
<dbReference type="FunFam" id="3.30.2160.10:FF:000004">
    <property type="entry name" value="probable E3 ubiquitin-protein ligase HERC4 isoform X1"/>
    <property type="match status" value="1"/>
</dbReference>
<feature type="domain" description="HECT" evidence="9">
    <location>
        <begin position="424"/>
        <end position="755"/>
    </location>
</feature>
<dbReference type="PROSITE" id="PS50237">
    <property type="entry name" value="HECT"/>
    <property type="match status" value="1"/>
</dbReference>
<keyword evidence="4" id="KW-0963">Cytoplasm</keyword>
<dbReference type="EMBL" id="GL379948">
    <property type="protein sequence ID" value="EGT37730.1"/>
    <property type="molecule type" value="Genomic_DNA"/>
</dbReference>
<dbReference type="OMA" id="FVLCSEY"/>
<evidence type="ECO:0000259" key="9">
    <source>
        <dbReference type="PROSITE" id="PS50237"/>
    </source>
</evidence>
<dbReference type="AlphaFoldDB" id="G0NU96"/>
<dbReference type="Proteomes" id="UP000008068">
    <property type="component" value="Unassembled WGS sequence"/>
</dbReference>
<evidence type="ECO:0000256" key="1">
    <source>
        <dbReference type="ARBA" id="ARBA00000885"/>
    </source>
</evidence>
<evidence type="ECO:0000256" key="8">
    <source>
        <dbReference type="PROSITE-ProRule" id="PRU00235"/>
    </source>
</evidence>
<dbReference type="InterPro" id="IPR035983">
    <property type="entry name" value="Hect_E3_ubiquitin_ligase"/>
</dbReference>
<dbReference type="GO" id="GO:0000209">
    <property type="term" value="P:protein polyubiquitination"/>
    <property type="evidence" value="ECO:0007669"/>
    <property type="project" value="InterPro"/>
</dbReference>
<organism evidence="11">
    <name type="scientific">Caenorhabditis brenneri</name>
    <name type="common">Nematode worm</name>
    <dbReference type="NCBI Taxonomy" id="135651"/>
    <lineage>
        <taxon>Eukaryota</taxon>
        <taxon>Metazoa</taxon>
        <taxon>Ecdysozoa</taxon>
        <taxon>Nematoda</taxon>
        <taxon>Chromadorea</taxon>
        <taxon>Rhabditida</taxon>
        <taxon>Rhabditina</taxon>
        <taxon>Rhabditomorpha</taxon>
        <taxon>Rhabditoidea</taxon>
        <taxon>Rhabditidae</taxon>
        <taxon>Peloderinae</taxon>
        <taxon>Caenorhabditis</taxon>
    </lineage>
</organism>
<feature type="repeat" description="RCC1" evidence="8">
    <location>
        <begin position="38"/>
        <end position="87"/>
    </location>
</feature>
<keyword evidence="11" id="KW-1185">Reference proteome</keyword>
<reference evidence="11" key="1">
    <citation type="submission" date="2011-07" db="EMBL/GenBank/DDBJ databases">
        <authorList>
            <consortium name="Caenorhabditis brenneri Sequencing and Analysis Consortium"/>
            <person name="Wilson R.K."/>
        </authorList>
    </citation>
    <scope>NUCLEOTIDE SEQUENCE [LARGE SCALE GENOMIC DNA]</scope>
    <source>
        <strain evidence="11">PB2801</strain>
    </source>
</reference>
<dbReference type="PROSITE" id="PS00626">
    <property type="entry name" value="RCC1_2"/>
    <property type="match status" value="1"/>
</dbReference>
<dbReference type="Gene3D" id="3.90.1750.10">
    <property type="entry name" value="Hect, E3 ligase catalytic domains"/>
    <property type="match status" value="1"/>
</dbReference>
<dbReference type="GO" id="GO:0005737">
    <property type="term" value="C:cytoplasm"/>
    <property type="evidence" value="ECO:0007669"/>
    <property type="project" value="UniProtKB-SubCell"/>
</dbReference>
<dbReference type="InterPro" id="IPR044611">
    <property type="entry name" value="E3A/B/C-like"/>
</dbReference>
<dbReference type="InParanoid" id="G0NU96"/>
<dbReference type="InterPro" id="IPR009091">
    <property type="entry name" value="RCC1/BLIP-II"/>
</dbReference>
<accession>G0NU96</accession>
<evidence type="ECO:0000256" key="5">
    <source>
        <dbReference type="ARBA" id="ARBA00022679"/>
    </source>
</evidence>
<dbReference type="EC" id="2.3.2.26" evidence="3"/>
<comment type="catalytic activity">
    <reaction evidence="1">
        <text>S-ubiquitinyl-[E2 ubiquitin-conjugating enzyme]-L-cysteine + [acceptor protein]-L-lysine = [E2 ubiquitin-conjugating enzyme]-L-cysteine + N(6)-ubiquitinyl-[acceptor protein]-L-lysine.</text>
        <dbReference type="EC" id="2.3.2.26"/>
    </reaction>
</comment>
<dbReference type="FunCoup" id="G0NU96">
    <property type="interactions" value="2562"/>
</dbReference>
<evidence type="ECO:0000313" key="11">
    <source>
        <dbReference type="Proteomes" id="UP000008068"/>
    </source>
</evidence>
<evidence type="ECO:0000256" key="3">
    <source>
        <dbReference type="ARBA" id="ARBA00012485"/>
    </source>
</evidence>
<proteinExistence type="predicted"/>
<keyword evidence="5" id="KW-0808">Transferase</keyword>
<dbReference type="OrthoDB" id="16281at2759"/>
<dbReference type="Gene3D" id="3.30.2410.10">
    <property type="entry name" value="Hect, E3 ligase catalytic domain"/>
    <property type="match status" value="1"/>
</dbReference>
<dbReference type="Pfam" id="PF00415">
    <property type="entry name" value="RCC1"/>
    <property type="match status" value="1"/>
</dbReference>
<dbReference type="InterPro" id="IPR000569">
    <property type="entry name" value="HECT_dom"/>
</dbReference>
<dbReference type="SUPFAM" id="SSF50985">
    <property type="entry name" value="RCC1/BLIP-II"/>
    <property type="match status" value="1"/>
</dbReference>
<evidence type="ECO:0000256" key="2">
    <source>
        <dbReference type="ARBA" id="ARBA00004496"/>
    </source>
</evidence>
<dbReference type="eggNOG" id="KOG0941">
    <property type="taxonomic scope" value="Eukaryota"/>
</dbReference>
<protein>
    <recommendedName>
        <fullName evidence="3">HECT-type E3 ubiquitin transferase</fullName>
        <ecNumber evidence="3">2.3.2.26</ecNumber>
    </recommendedName>
</protein>
<dbReference type="STRING" id="135651.G0NU96"/>
<dbReference type="InterPro" id="IPR000408">
    <property type="entry name" value="Reg_chr_condens"/>
</dbReference>
<evidence type="ECO:0000256" key="4">
    <source>
        <dbReference type="ARBA" id="ARBA00022490"/>
    </source>
</evidence>
<dbReference type="SMART" id="SM00119">
    <property type="entry name" value="HECTc"/>
    <property type="match status" value="1"/>
</dbReference>
<dbReference type="HOGENOM" id="CLU_002173_5_5_1"/>
<dbReference type="CDD" id="cd00078">
    <property type="entry name" value="HECTc"/>
    <property type="match status" value="1"/>
</dbReference>
<dbReference type="Gene3D" id="3.30.2160.10">
    <property type="entry name" value="Hect, E3 ligase catalytic domain"/>
    <property type="match status" value="1"/>
</dbReference>
<dbReference type="GO" id="GO:0061630">
    <property type="term" value="F:ubiquitin protein ligase activity"/>
    <property type="evidence" value="ECO:0007669"/>
    <property type="project" value="UniProtKB-EC"/>
</dbReference>
<sequence length="755" mass="86726">MRKRIEKRPNPTAVSDLIGSHVTRIAAGACHTIAIIKGAPYPFGLNSSGQLGNGKILTQSTPRKTDDLDHVTSVFAGYQQTFFIRSSGSIEQNEIVGPSCPVKFPSKIDREIFDKVKDSGEKLDIMALLETVFSSLSSINNSFLYKDDRRFNVSADRSHGIDLDQVMETFMLFDESSNKKQYLDLITDSLSIAFSSWTPRVISVEGMRLFLILPWLPVFTENVTTDTLIRAHTPLVDAMCSVHETMGKVLENWWCHLSTRHFRRMVTVFKTAVVTLMHAGKTPFNCQKYLHLLQKLFMINKSYHIIPIETFYINEIAQTICLKQDYYNMVTKQEPHKTEKDYWTYYPFLLNGAAKGEILFVDSCLMQTIHSQQAIYQSFGEENQSEVFSEAEREAHLRNIQSCYLEVRREFIVMDTMNKLPTLSDQDLRKPLKVKIMGEEADDAGGVRKEFFLIVMRKILQPAYGMFSEDEESHLVWFSGLPAEFCEREQFHQLGRLVALAIYNFTIVPFPFPLALYKYLLDTPPTLEDLMELSPTEGKSLQSLLDYEGDDVEEVFGLTFSMTINVFGEAETVELQPGGEEIPVTNRNRDEYVHLYVRHRLELGHNNAIAEQAKQFRKGFCDVLHSRVLRYFQPRELMELVVGNENYDWNEFRDLMVYKGDYTSSHPAVKTFWKAFFALEEDERKKFLQFLSGSTRLPVAGMKELNPVIQPSSPESLPVAHTCFNLLDLPNLTDVTEMLRRLRISIEHTEGFTLV</sequence>
<gene>
    <name evidence="10" type="ORF">CAEBREN_12441</name>
</gene>
<evidence type="ECO:0000313" key="10">
    <source>
        <dbReference type="EMBL" id="EGT37730.1"/>
    </source>
</evidence>
<evidence type="ECO:0000256" key="6">
    <source>
        <dbReference type="ARBA" id="ARBA00022786"/>
    </source>
</evidence>
<dbReference type="PROSITE" id="PS50012">
    <property type="entry name" value="RCC1_3"/>
    <property type="match status" value="1"/>
</dbReference>
<dbReference type="Gene3D" id="2.130.10.30">
    <property type="entry name" value="Regulator of chromosome condensation 1/beta-lactamase-inhibitor protein II"/>
    <property type="match status" value="1"/>
</dbReference>
<name>G0NU96_CAEBE</name>
<feature type="active site" description="Glycyl thioester intermediate" evidence="7">
    <location>
        <position position="723"/>
    </location>
</feature>
<dbReference type="FunFam" id="3.30.2410.10:FF:000003">
    <property type="entry name" value="probable E3 ubiquitin-protein ligase HERC4 isoform X1"/>
    <property type="match status" value="1"/>
</dbReference>
<comment type="subcellular location">
    <subcellularLocation>
        <location evidence="2">Cytoplasm</location>
    </subcellularLocation>
</comment>